<evidence type="ECO:0000313" key="1">
    <source>
        <dbReference type="EMBL" id="RNA03045.1"/>
    </source>
</evidence>
<gene>
    <name evidence="1" type="ORF">BpHYR1_050858</name>
</gene>
<organism evidence="1 2">
    <name type="scientific">Brachionus plicatilis</name>
    <name type="common">Marine rotifer</name>
    <name type="synonym">Brachionus muelleri</name>
    <dbReference type="NCBI Taxonomy" id="10195"/>
    <lineage>
        <taxon>Eukaryota</taxon>
        <taxon>Metazoa</taxon>
        <taxon>Spiralia</taxon>
        <taxon>Gnathifera</taxon>
        <taxon>Rotifera</taxon>
        <taxon>Eurotatoria</taxon>
        <taxon>Monogononta</taxon>
        <taxon>Pseudotrocha</taxon>
        <taxon>Ploima</taxon>
        <taxon>Brachionidae</taxon>
        <taxon>Brachionus</taxon>
    </lineage>
</organism>
<evidence type="ECO:0000313" key="2">
    <source>
        <dbReference type="Proteomes" id="UP000276133"/>
    </source>
</evidence>
<proteinExistence type="predicted"/>
<dbReference type="Proteomes" id="UP000276133">
    <property type="component" value="Unassembled WGS sequence"/>
</dbReference>
<dbReference type="EMBL" id="REGN01008666">
    <property type="protein sequence ID" value="RNA03045.1"/>
    <property type="molecule type" value="Genomic_DNA"/>
</dbReference>
<comment type="caution">
    <text evidence="1">The sequence shown here is derived from an EMBL/GenBank/DDBJ whole genome shotgun (WGS) entry which is preliminary data.</text>
</comment>
<accession>A0A3M7PW96</accession>
<dbReference type="AlphaFoldDB" id="A0A3M7PW96"/>
<protein>
    <submittedName>
        <fullName evidence="1">Uncharacterized protein</fullName>
    </submittedName>
</protein>
<reference evidence="1 2" key="1">
    <citation type="journal article" date="2018" name="Sci. Rep.">
        <title>Genomic signatures of local adaptation to the degree of environmental predictability in rotifers.</title>
        <authorList>
            <person name="Franch-Gras L."/>
            <person name="Hahn C."/>
            <person name="Garcia-Roger E.M."/>
            <person name="Carmona M.J."/>
            <person name="Serra M."/>
            <person name="Gomez A."/>
        </authorList>
    </citation>
    <scope>NUCLEOTIDE SEQUENCE [LARGE SCALE GENOMIC DNA]</scope>
    <source>
        <strain evidence="1">HYR1</strain>
    </source>
</reference>
<name>A0A3M7PW96_BRAPC</name>
<sequence>MNIIFKQQRYFDSIIVILKLKKITKDAKISIFKVKTKICNNKILNLNFEKGLGYFSNSNRK</sequence>
<keyword evidence="2" id="KW-1185">Reference proteome</keyword>